<comment type="caution">
    <text evidence="1">The sequence shown here is derived from an EMBL/GenBank/DDBJ whole genome shotgun (WGS) entry which is preliminary data.</text>
</comment>
<accession>A0A508A4C1</accession>
<dbReference type="AlphaFoldDB" id="A0A508A4C1"/>
<gene>
    <name evidence="1" type="ORF">FK256_12380</name>
</gene>
<dbReference type="Proteomes" id="UP000319010">
    <property type="component" value="Unassembled WGS sequence"/>
</dbReference>
<evidence type="ECO:0000313" key="1">
    <source>
        <dbReference type="EMBL" id="TQD41785.1"/>
    </source>
</evidence>
<dbReference type="EMBL" id="VICB01000022">
    <property type="protein sequence ID" value="TQD41785.1"/>
    <property type="molecule type" value="Genomic_DNA"/>
</dbReference>
<protein>
    <submittedName>
        <fullName evidence="1">Uncharacterized protein</fullName>
    </submittedName>
</protein>
<organism evidence="1 2">
    <name type="scientific">Actinomyces johnsonii</name>
    <dbReference type="NCBI Taxonomy" id="544581"/>
    <lineage>
        <taxon>Bacteria</taxon>
        <taxon>Bacillati</taxon>
        <taxon>Actinomycetota</taxon>
        <taxon>Actinomycetes</taxon>
        <taxon>Actinomycetales</taxon>
        <taxon>Actinomycetaceae</taxon>
        <taxon>Actinomyces</taxon>
    </lineage>
</organism>
<dbReference type="RefSeq" id="WP_021608044.1">
    <property type="nucleotide sequence ID" value="NZ_JASPFB010000014.1"/>
</dbReference>
<sequence>MRWPAWRSGRAQRREVGARLLLRLALVMPRAQPLQIGDIVIVSALDMVALSARLDAPCSIAHDTFALTACALSDEGATQLPVIGKT</sequence>
<evidence type="ECO:0000313" key="2">
    <source>
        <dbReference type="Proteomes" id="UP000319010"/>
    </source>
</evidence>
<proteinExistence type="predicted"/>
<name>A0A508A4C1_9ACTO</name>
<reference evidence="1 2" key="1">
    <citation type="submission" date="2019-06" db="EMBL/GenBank/DDBJ databases">
        <title>Draft genome sequence of Actinomyces johnsonii CCUG 34287T.</title>
        <authorList>
            <person name="Salva-Serra F."/>
            <person name="Cardew S."/>
            <person name="Moore E."/>
        </authorList>
    </citation>
    <scope>NUCLEOTIDE SEQUENCE [LARGE SCALE GENOMIC DNA]</scope>
    <source>
        <strain evidence="1 2">CCUG 34287</strain>
    </source>
</reference>